<evidence type="ECO:0000259" key="16">
    <source>
        <dbReference type="PROSITE" id="PS50093"/>
    </source>
</evidence>
<evidence type="ECO:0000256" key="14">
    <source>
        <dbReference type="PIRSR" id="PIRSR602169-1"/>
    </source>
</evidence>
<keyword evidence="13" id="KW-0865">Zymogen</keyword>
<dbReference type="AlphaFoldDB" id="A0A1Q2H1F1"/>
<evidence type="ECO:0000256" key="9">
    <source>
        <dbReference type="ARBA" id="ARBA00022729"/>
    </source>
</evidence>
<dbReference type="GO" id="GO:0008270">
    <property type="term" value="F:zinc ion binding"/>
    <property type="evidence" value="ECO:0007669"/>
    <property type="project" value="InterPro"/>
</dbReference>
<evidence type="ECO:0000256" key="11">
    <source>
        <dbReference type="ARBA" id="ARBA00022833"/>
    </source>
</evidence>
<dbReference type="Proteomes" id="UP000188243">
    <property type="component" value="Chromosome"/>
</dbReference>
<keyword evidence="9 15" id="KW-0732">Signal</keyword>
<evidence type="ECO:0000256" key="12">
    <source>
        <dbReference type="ARBA" id="ARBA00023049"/>
    </source>
</evidence>
<feature type="domain" description="PKD" evidence="16">
    <location>
        <begin position="615"/>
        <end position="697"/>
    </location>
</feature>
<comment type="cofactor">
    <cofactor evidence="3">
        <name>Zn(2+)</name>
        <dbReference type="ChEBI" id="CHEBI:29105"/>
    </cofactor>
</comment>
<protein>
    <recommendedName>
        <fullName evidence="5">microbial collagenase</fullName>
        <ecNumber evidence="5">3.4.24.3</ecNumber>
    </recommendedName>
</protein>
<evidence type="ECO:0000256" key="3">
    <source>
        <dbReference type="ARBA" id="ARBA00001947"/>
    </source>
</evidence>
<dbReference type="InterPro" id="IPR013661">
    <property type="entry name" value="Peptidase_M9_N_dom"/>
</dbReference>
<evidence type="ECO:0000256" key="4">
    <source>
        <dbReference type="ARBA" id="ARBA00004613"/>
    </source>
</evidence>
<dbReference type="InterPro" id="IPR000601">
    <property type="entry name" value="PKD_dom"/>
</dbReference>
<organism evidence="17 18">
    <name type="scientific">Pseudoalteromonas aliena</name>
    <dbReference type="NCBI Taxonomy" id="247523"/>
    <lineage>
        <taxon>Bacteria</taxon>
        <taxon>Pseudomonadati</taxon>
        <taxon>Pseudomonadota</taxon>
        <taxon>Gammaproteobacteria</taxon>
        <taxon>Alteromonadales</taxon>
        <taxon>Pseudoalteromonadaceae</taxon>
        <taxon>Pseudoalteromonas</taxon>
    </lineage>
</organism>
<evidence type="ECO:0000256" key="2">
    <source>
        <dbReference type="ARBA" id="ARBA00001913"/>
    </source>
</evidence>
<dbReference type="EC" id="3.4.24.3" evidence="5"/>
<dbReference type="GO" id="GO:0005576">
    <property type="term" value="C:extracellular region"/>
    <property type="evidence" value="ECO:0007669"/>
    <property type="project" value="UniProtKB-SubCell"/>
</dbReference>
<evidence type="ECO:0000256" key="13">
    <source>
        <dbReference type="ARBA" id="ARBA00023145"/>
    </source>
</evidence>
<dbReference type="Gene3D" id="3.40.30.160">
    <property type="entry name" value="Collagenase ColT, N-terminal domain"/>
    <property type="match status" value="1"/>
</dbReference>
<dbReference type="SMART" id="SM00089">
    <property type="entry name" value="PKD"/>
    <property type="match status" value="1"/>
</dbReference>
<keyword evidence="10" id="KW-0378">Hydrolase</keyword>
<gene>
    <name evidence="17" type="ORF">B0W48_16285</name>
</gene>
<keyword evidence="11" id="KW-0862">Zinc</keyword>
<dbReference type="InterPro" id="IPR002169">
    <property type="entry name" value="Peptidase_M9A/M9B"/>
</dbReference>
<feature type="signal peptide" evidence="15">
    <location>
        <begin position="1"/>
        <end position="22"/>
    </location>
</feature>
<dbReference type="PRINTS" id="PR00931">
    <property type="entry name" value="MICOLLPTASE"/>
</dbReference>
<dbReference type="SUPFAM" id="SSF49299">
    <property type="entry name" value="PKD domain"/>
    <property type="match status" value="1"/>
</dbReference>
<name>A0A1Q2H1F1_9GAMM</name>
<evidence type="ECO:0000256" key="6">
    <source>
        <dbReference type="ARBA" id="ARBA00022525"/>
    </source>
</evidence>
<dbReference type="CDD" id="cd00146">
    <property type="entry name" value="PKD"/>
    <property type="match status" value="1"/>
</dbReference>
<comment type="cofactor">
    <cofactor evidence="2">
        <name>Ca(2+)</name>
        <dbReference type="ChEBI" id="CHEBI:29108"/>
    </cofactor>
</comment>
<dbReference type="GO" id="GO:0006508">
    <property type="term" value="P:proteolysis"/>
    <property type="evidence" value="ECO:0007669"/>
    <property type="project" value="UniProtKB-KW"/>
</dbReference>
<comment type="catalytic activity">
    <reaction evidence="1">
        <text>Digestion of native collagen in the triple helical region at Xaa-|-Gly bonds. With synthetic peptides, a preference is shown for Gly at P3 and P1', Pro and Ala at P2 and P2', and hydroxyproline, Ala or Arg at P3'.</text>
        <dbReference type="EC" id="3.4.24.3"/>
    </reaction>
</comment>
<reference evidence="17 18" key="1">
    <citation type="submission" date="2017-02" db="EMBL/GenBank/DDBJ databases">
        <title>Complete genome sequence of the cold-active Pseudoalteromonas aliena strain EH1 isolated from Arctic seawater.</title>
        <authorList>
            <person name="Kim E."/>
            <person name="Heo E."/>
            <person name="Kim H."/>
            <person name="Kim D."/>
        </authorList>
    </citation>
    <scope>NUCLEOTIDE SEQUENCE [LARGE SCALE GENOMIC DNA]</scope>
    <source>
        <strain evidence="17 18">EH1</strain>
    </source>
</reference>
<dbReference type="PROSITE" id="PS50093">
    <property type="entry name" value="PKD"/>
    <property type="match status" value="1"/>
</dbReference>
<accession>A0A1Q2H1F1</accession>
<dbReference type="InterPro" id="IPR022409">
    <property type="entry name" value="PKD/Chitinase_dom"/>
</dbReference>
<evidence type="ECO:0000256" key="10">
    <source>
        <dbReference type="ARBA" id="ARBA00022801"/>
    </source>
</evidence>
<dbReference type="Pfam" id="PF18911">
    <property type="entry name" value="PKD_4"/>
    <property type="match status" value="1"/>
</dbReference>
<evidence type="ECO:0000256" key="8">
    <source>
        <dbReference type="ARBA" id="ARBA00022723"/>
    </source>
</evidence>
<evidence type="ECO:0000256" key="15">
    <source>
        <dbReference type="SAM" id="SignalP"/>
    </source>
</evidence>
<feature type="active site" evidence="14">
    <location>
        <position position="480"/>
    </location>
</feature>
<dbReference type="Gene3D" id="2.60.40.10">
    <property type="entry name" value="Immunoglobulins"/>
    <property type="match status" value="1"/>
</dbReference>
<keyword evidence="7" id="KW-0645">Protease</keyword>
<dbReference type="Pfam" id="PF04151">
    <property type="entry name" value="PPC"/>
    <property type="match status" value="1"/>
</dbReference>
<dbReference type="STRING" id="247523.B0W48_16285"/>
<evidence type="ECO:0000256" key="7">
    <source>
        <dbReference type="ARBA" id="ARBA00022670"/>
    </source>
</evidence>
<evidence type="ECO:0000313" key="17">
    <source>
        <dbReference type="EMBL" id="AQQ01192.1"/>
    </source>
</evidence>
<dbReference type="Gene3D" id="2.60.120.380">
    <property type="match status" value="2"/>
</dbReference>
<dbReference type="KEGG" id="paln:B0W48_16285"/>
<dbReference type="InterPro" id="IPR035986">
    <property type="entry name" value="PKD_dom_sf"/>
</dbReference>
<evidence type="ECO:0000313" key="18">
    <source>
        <dbReference type="Proteomes" id="UP000188243"/>
    </source>
</evidence>
<evidence type="ECO:0000256" key="5">
    <source>
        <dbReference type="ARBA" id="ARBA00012653"/>
    </source>
</evidence>
<keyword evidence="12" id="KW-0482">Metalloprotease</keyword>
<keyword evidence="8" id="KW-0479">Metal-binding</keyword>
<comment type="subcellular location">
    <subcellularLocation>
        <location evidence="4">Secreted</location>
    </subcellularLocation>
</comment>
<sequence length="925" mass="101250">MMKLNILIIALPILGSSSLALANTTHERLFTPHAAVIERVHHHGVEDNHNERAPIARVKVQPQQLNNVMLSSQAIMANCDLNALASANSSNIINEIKTQGSACINELFSASSSIQSQVFTSEKMFAVANHAKSLSQTYAGGGDSDLQALFLYLRTGFYAEFYNDNISFSSWVTPAVVDAIDAFVNNSHFYDDNDGHGKTLNEVIITMDSAEQQHRYLPVVKEWLTRFNESYAAKWNMRGAINGIFTLLYRGQWNDAYVAAVATDVDLVVKLNAFTQKQWMIDSDAEFLIVNAASELARLKKYSETAIQSEVDKGVKAIFSTYNSFGFGDAVWLAAADSVSYYAECSLYNICGFAEQLTQQVLAQSYSCSSTIKIRSQNMTAIQHASACDAMGAEEGYFHNKLSTNLTPVADDNNSFLQVNIFDSNGDYSKYAKAIFGIDTNNGGMYLEGDPSVVGNQANFIAYEASYANAEHYVWNLEHEYVHYLDGRFDLYGNFNSPTEEIVWWSEGVAEYIANQDDNEAAKNTINDGSRYTLAQIFVTNYDGFDQDRIYRWGYLAVRFMFERHGDDVDSMLTDTRSGNWSAYKAKTVQWANRYESEFVQWCDDLVAGTTTNAPPTAKINGPYSGVKNAAINFSSNGSTDSDGEIASYQWLFGDGGSSNEANPAHTYTSAGQYTVSLTVLDDKGLGQTITSTVMVENDNSSGDEELVNGQSRIIAGNQNEQLYFTFNMPQGATDLTFNLNGGTGDADLYVSYETTPTTSSYDCRPYVGGNTEQCTITPAQVGTYKIMINGYNSFDNVQLTASYNAGSSNVPDACATQGSRSSGRLEDGEVICLGNSGPLWFSIADVKSQNGVAITTSNGSGDISLSFASSGWPNTNNESAQSNNAGNDECIYISSQDEYWGYLKVAGNSTGASLVVDFNSQGCR</sequence>
<feature type="chain" id="PRO_5012749571" description="microbial collagenase" evidence="15">
    <location>
        <begin position="23"/>
        <end position="925"/>
    </location>
</feature>
<dbReference type="Pfam" id="PF01752">
    <property type="entry name" value="Peptidase_M9"/>
    <property type="match status" value="1"/>
</dbReference>
<dbReference type="InterPro" id="IPR013783">
    <property type="entry name" value="Ig-like_fold"/>
</dbReference>
<evidence type="ECO:0000256" key="1">
    <source>
        <dbReference type="ARBA" id="ARBA00000424"/>
    </source>
</evidence>
<dbReference type="GO" id="GO:0004222">
    <property type="term" value="F:metalloendopeptidase activity"/>
    <property type="evidence" value="ECO:0007669"/>
    <property type="project" value="UniProtKB-EC"/>
</dbReference>
<dbReference type="Pfam" id="PF08453">
    <property type="entry name" value="Peptidase_M9_N"/>
    <property type="match status" value="1"/>
</dbReference>
<proteinExistence type="predicted"/>
<dbReference type="Gene3D" id="1.10.390.20">
    <property type="match status" value="1"/>
</dbReference>
<dbReference type="InterPro" id="IPR007280">
    <property type="entry name" value="Peptidase_C_arc/bac"/>
</dbReference>
<keyword evidence="6" id="KW-0964">Secreted</keyword>
<dbReference type="EMBL" id="CP019628">
    <property type="protein sequence ID" value="AQQ01192.1"/>
    <property type="molecule type" value="Genomic_DNA"/>
</dbReference>